<organism evidence="1 2">
    <name type="scientific">Oncorhynchus tshawytscha</name>
    <name type="common">Chinook salmon</name>
    <name type="synonym">Salmo tshawytscha</name>
    <dbReference type="NCBI Taxonomy" id="74940"/>
    <lineage>
        <taxon>Eukaryota</taxon>
        <taxon>Metazoa</taxon>
        <taxon>Chordata</taxon>
        <taxon>Craniata</taxon>
        <taxon>Vertebrata</taxon>
        <taxon>Euteleostomi</taxon>
        <taxon>Actinopterygii</taxon>
        <taxon>Neopterygii</taxon>
        <taxon>Teleostei</taxon>
        <taxon>Protacanthopterygii</taxon>
        <taxon>Salmoniformes</taxon>
        <taxon>Salmonidae</taxon>
        <taxon>Salmoninae</taxon>
        <taxon>Oncorhynchus</taxon>
    </lineage>
</organism>
<evidence type="ECO:0000313" key="1">
    <source>
        <dbReference type="Ensembl" id="ENSOTSP00005054133.1"/>
    </source>
</evidence>
<proteinExistence type="predicted"/>
<dbReference type="Proteomes" id="UP000694402">
    <property type="component" value="Unassembled WGS sequence"/>
</dbReference>
<sequence length="79" mass="9288">MKQKREVQGSRADYLAPAQSPMIFQPISPFQYHGFGGRHLSYTAANHAMYPYMVQQFPQQQMVSYHQHPHPMMSNTHFY</sequence>
<keyword evidence="2" id="KW-1185">Reference proteome</keyword>
<reference evidence="1" key="1">
    <citation type="submission" date="2025-08" db="UniProtKB">
        <authorList>
            <consortium name="Ensembl"/>
        </authorList>
    </citation>
    <scope>IDENTIFICATION</scope>
</reference>
<dbReference type="Ensembl" id="ENSOTST00005058966.2">
    <property type="protein sequence ID" value="ENSOTSP00005054133.1"/>
    <property type="gene ID" value="ENSOTSG00005026237.2"/>
</dbReference>
<dbReference type="GeneTree" id="ENSGT01050000248004"/>
<reference evidence="1" key="2">
    <citation type="submission" date="2025-09" db="UniProtKB">
        <authorList>
            <consortium name="Ensembl"/>
        </authorList>
    </citation>
    <scope>IDENTIFICATION</scope>
</reference>
<evidence type="ECO:0000313" key="2">
    <source>
        <dbReference type="Proteomes" id="UP000694402"/>
    </source>
</evidence>
<protein>
    <submittedName>
        <fullName evidence="1">Uncharacterized protein</fullName>
    </submittedName>
</protein>
<name>A0A8C8GW53_ONCTS</name>
<accession>A0A8C8GW53</accession>
<dbReference type="AlphaFoldDB" id="A0A8C8GW53"/>